<dbReference type="Proteomes" id="UP000596329">
    <property type="component" value="Chromosome"/>
</dbReference>
<evidence type="ECO:0000313" key="2">
    <source>
        <dbReference type="Proteomes" id="UP000596329"/>
    </source>
</evidence>
<accession>A0A7U2NHQ0</accession>
<gene>
    <name evidence="1" type="ORF">H0H26_06750</name>
</gene>
<proteinExistence type="predicted"/>
<dbReference type="RefSeq" id="WP_094167371.1">
    <property type="nucleotide sequence ID" value="NZ_CP059075.1"/>
</dbReference>
<reference evidence="1 2" key="1">
    <citation type="submission" date="2020-07" db="EMBL/GenBank/DDBJ databases">
        <title>Genomic characterization of Flavobacterium psychrophilum strains.</title>
        <authorList>
            <person name="Castillo D."/>
            <person name="Jorgensen J."/>
            <person name="Middelboe M."/>
        </authorList>
    </citation>
    <scope>NUCLEOTIDE SEQUENCE [LARGE SCALE GENOMIC DNA]</scope>
    <source>
        <strain evidence="1 2">FPS-R7</strain>
    </source>
</reference>
<dbReference type="CDD" id="cd22641">
    <property type="entry name" value="C24-like"/>
    <property type="match status" value="1"/>
</dbReference>
<sequence>MNYQIFNQSGGFPFQTETLHEMQKAYTLFNKFCDLAGNYAIISGCLVTGGAVSNGAVFINGELLEFKGGQLGADVIIVEEITAQEFEDGNDKNVLFVRYATFGIGATSFPWTNFKRPKTTIELTEKTQAIQTKLDDIEDGAEVNVQADWNETDDTKKSYIKHKPTITDPFLLKGTYPIGDPMGSDDSKTVTFSSVGTSNYMVLGSLVSKGTLIFDNDIHYLIRDKTPTSFKIILADTGYPSQVQDLDFDYALLKL</sequence>
<name>A0A7U2NHQ0_FLAPS</name>
<dbReference type="EMBL" id="CP059075">
    <property type="protein sequence ID" value="QRE05278.1"/>
    <property type="molecule type" value="Genomic_DNA"/>
</dbReference>
<evidence type="ECO:0000313" key="1">
    <source>
        <dbReference type="EMBL" id="QRE05278.1"/>
    </source>
</evidence>
<protein>
    <submittedName>
        <fullName evidence="1">Uncharacterized protein</fullName>
    </submittedName>
</protein>
<dbReference type="AlphaFoldDB" id="A0A7U2NHQ0"/>
<organism evidence="1 2">
    <name type="scientific">Flavobacterium psychrophilum</name>
    <dbReference type="NCBI Taxonomy" id="96345"/>
    <lineage>
        <taxon>Bacteria</taxon>
        <taxon>Pseudomonadati</taxon>
        <taxon>Bacteroidota</taxon>
        <taxon>Flavobacteriia</taxon>
        <taxon>Flavobacteriales</taxon>
        <taxon>Flavobacteriaceae</taxon>
        <taxon>Flavobacterium</taxon>
    </lineage>
</organism>